<dbReference type="RefSeq" id="WP_091962199.1">
    <property type="nucleotide sequence ID" value="NZ_FOLH01000003.1"/>
</dbReference>
<evidence type="ECO:0000313" key="4">
    <source>
        <dbReference type="Proteomes" id="UP000199058"/>
    </source>
</evidence>
<dbReference type="STRING" id="1122252.SAMN05660443_1771"/>
<sequence>MHLEKLYGYLGSATLALSLVATPVLANDWASGDDWGDDWEEEEESRLPFRVGGFLEAAGGAHIHDNKVVDDRIGKNYNLAETRVRLDIDGDWKAVDYSLKVDGVADGVDEEFRAELREALVSFEVGERTDVRAGRQVLTWGTGDLLFINDLFPKDWQSFLIGRDEDYLKGPSDAIRTIWYGEEVTVDLVWSPLFKEGNYPDGDRLSYFNPMEGGQSAQPISDNAREPNSFPDDGELALRLATRQAGVEYELYGYWGYWPEPNDLSRVMEGGKAKHPELHVYGASLRTGLGPGLFNAEAGYYHSGDYDNSGTNAALTPNSEVRFLMGYDWELVTNLNVGLQYYLEWNQDHDEQKAAWTSLEQAGMGMKEMAGEEYRQLLTTRLTYTQMRGDLMWSLFAFVSPSDEDYYLRPSVRYRASDELTLSAGGNLFGGENDYSFFGQFEKDSNVYLRARYRF</sequence>
<feature type="region of interest" description="Disordered" evidence="1">
    <location>
        <begin position="214"/>
        <end position="233"/>
    </location>
</feature>
<accession>A0A1I1H2V2</accession>
<evidence type="ECO:0000256" key="2">
    <source>
        <dbReference type="SAM" id="SignalP"/>
    </source>
</evidence>
<proteinExistence type="predicted"/>
<keyword evidence="4" id="KW-1185">Reference proteome</keyword>
<gene>
    <name evidence="3" type="ORF">SAMN05660443_1771</name>
</gene>
<dbReference type="Proteomes" id="UP000199058">
    <property type="component" value="Unassembled WGS sequence"/>
</dbReference>
<reference evidence="3 4" key="1">
    <citation type="submission" date="2016-10" db="EMBL/GenBank/DDBJ databases">
        <authorList>
            <person name="de Groot N.N."/>
        </authorList>
    </citation>
    <scope>NUCLEOTIDE SEQUENCE [LARGE SCALE GENOMIC DNA]</scope>
    <source>
        <strain evidence="3 4">DSM 18438</strain>
    </source>
</reference>
<dbReference type="AlphaFoldDB" id="A0A1I1H2V2"/>
<feature type="signal peptide" evidence="2">
    <location>
        <begin position="1"/>
        <end position="26"/>
    </location>
</feature>
<evidence type="ECO:0008006" key="5">
    <source>
        <dbReference type="Google" id="ProtNLM"/>
    </source>
</evidence>
<protein>
    <recommendedName>
        <fullName evidence="5">Porin</fullName>
    </recommendedName>
</protein>
<evidence type="ECO:0000313" key="3">
    <source>
        <dbReference type="EMBL" id="SFC18254.1"/>
    </source>
</evidence>
<name>A0A1I1H2V2_9GAMM</name>
<organism evidence="3 4">
    <name type="scientific">Marinospirillum celere</name>
    <dbReference type="NCBI Taxonomy" id="1122252"/>
    <lineage>
        <taxon>Bacteria</taxon>
        <taxon>Pseudomonadati</taxon>
        <taxon>Pseudomonadota</taxon>
        <taxon>Gammaproteobacteria</taxon>
        <taxon>Oceanospirillales</taxon>
        <taxon>Oceanospirillaceae</taxon>
        <taxon>Marinospirillum</taxon>
    </lineage>
</organism>
<keyword evidence="2" id="KW-0732">Signal</keyword>
<evidence type="ECO:0000256" key="1">
    <source>
        <dbReference type="SAM" id="MobiDB-lite"/>
    </source>
</evidence>
<dbReference type="OrthoDB" id="9769143at2"/>
<feature type="chain" id="PRO_5011732856" description="Porin" evidence="2">
    <location>
        <begin position="27"/>
        <end position="455"/>
    </location>
</feature>
<dbReference type="EMBL" id="FOLH01000003">
    <property type="protein sequence ID" value="SFC18254.1"/>
    <property type="molecule type" value="Genomic_DNA"/>
</dbReference>